<dbReference type="OrthoDB" id="194359at2"/>
<dbReference type="STRING" id="93220.A6P55_14380"/>
<dbReference type="Proteomes" id="UP000361468">
    <property type="component" value="Unassembled WGS sequence"/>
</dbReference>
<feature type="compositionally biased region" description="Basic and acidic residues" evidence="1">
    <location>
        <begin position="37"/>
        <end position="51"/>
    </location>
</feature>
<proteinExistence type="predicted"/>
<dbReference type="Proteomes" id="UP000254573">
    <property type="component" value="Unassembled WGS sequence"/>
</dbReference>
<feature type="region of interest" description="Disordered" evidence="1">
    <location>
        <begin position="21"/>
        <end position="52"/>
    </location>
</feature>
<evidence type="ECO:0000313" key="3">
    <source>
        <dbReference type="EMBL" id="VVE60662.1"/>
    </source>
</evidence>
<dbReference type="EMBL" id="CABPSO010000001">
    <property type="protein sequence ID" value="VVE60662.1"/>
    <property type="molecule type" value="Genomic_DNA"/>
</dbReference>
<dbReference type="AlphaFoldDB" id="A0A378YTM4"/>
<organism evidence="2 4">
    <name type="scientific">Pandoraea pnomenusa</name>
    <dbReference type="NCBI Taxonomy" id="93220"/>
    <lineage>
        <taxon>Bacteria</taxon>
        <taxon>Pseudomonadati</taxon>
        <taxon>Pseudomonadota</taxon>
        <taxon>Betaproteobacteria</taxon>
        <taxon>Burkholderiales</taxon>
        <taxon>Burkholderiaceae</taxon>
        <taxon>Pandoraea</taxon>
    </lineage>
</organism>
<gene>
    <name evidence="2" type="ORF">NCTC13160_03385</name>
    <name evidence="3" type="ORF">PPN31119_00315</name>
</gene>
<protein>
    <submittedName>
        <fullName evidence="2">Uncharacterized protein</fullName>
    </submittedName>
</protein>
<name>A0A378YTM4_9BURK</name>
<reference evidence="2 4" key="1">
    <citation type="submission" date="2018-06" db="EMBL/GenBank/DDBJ databases">
        <authorList>
            <consortium name="Pathogen Informatics"/>
            <person name="Doyle S."/>
        </authorList>
    </citation>
    <scope>NUCLEOTIDE SEQUENCE [LARGE SCALE GENOMIC DNA]</scope>
    <source>
        <strain evidence="2 4">NCTC13160</strain>
    </source>
</reference>
<dbReference type="KEGG" id="prb:X636_13335"/>
<dbReference type="EMBL" id="UGSG01000001">
    <property type="protein sequence ID" value="SUA79759.1"/>
    <property type="molecule type" value="Genomic_DNA"/>
</dbReference>
<reference evidence="3 5" key="2">
    <citation type="submission" date="2019-08" db="EMBL/GenBank/DDBJ databases">
        <authorList>
            <person name="Peeters C."/>
        </authorList>
    </citation>
    <scope>NUCLEOTIDE SEQUENCE [LARGE SCALE GENOMIC DNA]</scope>
    <source>
        <strain evidence="3 5">LMG 31119</strain>
    </source>
</reference>
<accession>A0A378YTM4</accession>
<dbReference type="KEGG" id="ppnm:LV28_17170"/>
<dbReference type="GeneID" id="57197088"/>
<keyword evidence="5" id="KW-1185">Reference proteome</keyword>
<evidence type="ECO:0000313" key="5">
    <source>
        <dbReference type="Proteomes" id="UP000361468"/>
    </source>
</evidence>
<sequence>MKSQDIFLLLKLVSLSRRSVRGDELSDPGNPVLDSSAHVEDERHDWSDEKSGSVSRSRAHAISLHEQYSVRSLAVATGISKSEISNILQRCYRSGLAKLSVEAGHPVVNTKALCEFITFGIRYVFPASMGEMTRGIATGLTAPIFGGALRAGTDFVPVWPDPKGDTSGLAVEPLFRTVPRAVRVDADLYAMLALVDSIRIGQPREKKLAASKLEALLRG</sequence>
<evidence type="ECO:0000313" key="4">
    <source>
        <dbReference type="Proteomes" id="UP000254573"/>
    </source>
</evidence>
<evidence type="ECO:0000256" key="1">
    <source>
        <dbReference type="SAM" id="MobiDB-lite"/>
    </source>
</evidence>
<dbReference type="RefSeq" id="WP_023597747.1">
    <property type="nucleotide sequence ID" value="NC_023018.2"/>
</dbReference>
<evidence type="ECO:0000313" key="2">
    <source>
        <dbReference type="EMBL" id="SUA79759.1"/>
    </source>
</evidence>